<accession>A0A8I2YLV9</accession>
<dbReference type="Proteomes" id="UP000683000">
    <property type="component" value="Unassembled WGS sequence"/>
</dbReference>
<evidence type="ECO:0000313" key="2">
    <source>
        <dbReference type="EMBL" id="KAG6374530.1"/>
    </source>
</evidence>
<dbReference type="InterPro" id="IPR032514">
    <property type="entry name" value="GtaA_central"/>
</dbReference>
<dbReference type="PANTHER" id="PTHR31987:SF1">
    <property type="entry name" value="GLUTAMINASE A"/>
    <property type="match status" value="1"/>
</dbReference>
<evidence type="ECO:0000259" key="1">
    <source>
        <dbReference type="Pfam" id="PF16335"/>
    </source>
</evidence>
<keyword evidence="3" id="KW-1185">Reference proteome</keyword>
<dbReference type="PANTHER" id="PTHR31987">
    <property type="entry name" value="GLUTAMINASE A-RELATED"/>
    <property type="match status" value="1"/>
</dbReference>
<reference evidence="2" key="1">
    <citation type="submission" date="2021-03" db="EMBL/GenBank/DDBJ databases">
        <title>Evolutionary innovations through gain and loss of genes in the ectomycorrhizal Boletales.</title>
        <authorList>
            <person name="Wu G."/>
            <person name="Miyauchi S."/>
            <person name="Morin E."/>
            <person name="Yang Z.-L."/>
            <person name="Xu J."/>
            <person name="Martin F.M."/>
        </authorList>
    </citation>
    <scope>NUCLEOTIDE SEQUENCE</scope>
    <source>
        <strain evidence="2">BR01</strain>
    </source>
</reference>
<organism evidence="2 3">
    <name type="scientific">Boletus reticuloceps</name>
    <dbReference type="NCBI Taxonomy" id="495285"/>
    <lineage>
        <taxon>Eukaryota</taxon>
        <taxon>Fungi</taxon>
        <taxon>Dikarya</taxon>
        <taxon>Basidiomycota</taxon>
        <taxon>Agaricomycotina</taxon>
        <taxon>Agaricomycetes</taxon>
        <taxon>Agaricomycetidae</taxon>
        <taxon>Boletales</taxon>
        <taxon>Boletineae</taxon>
        <taxon>Boletaceae</taxon>
        <taxon>Boletoideae</taxon>
        <taxon>Boletus</taxon>
    </lineage>
</organism>
<dbReference type="OrthoDB" id="3918848at2759"/>
<feature type="domain" description="Glutaminase A central" evidence="1">
    <location>
        <begin position="2"/>
        <end position="116"/>
    </location>
</feature>
<dbReference type="Pfam" id="PF16335">
    <property type="entry name" value="GtaA_6_Hairpin"/>
    <property type="match status" value="1"/>
</dbReference>
<sequence>MLGSTYPKAIGHGDGNAEDMPLEECGNILIMAVSYIQKTGDTSIITRHTNLLTQWTGYLVAEALIPAYRIGTDDFAGALANQTNLAIKGVIGIQAMAEISGILGNTANKQHYSVSALKSDDTFPLDTLL</sequence>
<proteinExistence type="predicted"/>
<evidence type="ECO:0000313" key="3">
    <source>
        <dbReference type="Proteomes" id="UP000683000"/>
    </source>
</evidence>
<dbReference type="AlphaFoldDB" id="A0A8I2YLV9"/>
<name>A0A8I2YLV9_9AGAM</name>
<gene>
    <name evidence="2" type="ORF">JVT61DRAFT_4579</name>
</gene>
<dbReference type="InterPro" id="IPR052743">
    <property type="entry name" value="Glutaminase_GtaA"/>
</dbReference>
<comment type="caution">
    <text evidence="2">The sequence shown here is derived from an EMBL/GenBank/DDBJ whole genome shotgun (WGS) entry which is preliminary data.</text>
</comment>
<protein>
    <recommendedName>
        <fullName evidence="1">Glutaminase A central domain-containing protein</fullName>
    </recommendedName>
</protein>
<dbReference type="EMBL" id="JAGFBS010000018">
    <property type="protein sequence ID" value="KAG6374530.1"/>
    <property type="molecule type" value="Genomic_DNA"/>
</dbReference>